<feature type="region of interest" description="Disordered" evidence="2">
    <location>
        <begin position="681"/>
        <end position="702"/>
    </location>
</feature>
<dbReference type="EC" id="3.1.4.3" evidence="4"/>
<evidence type="ECO:0000259" key="3">
    <source>
        <dbReference type="Pfam" id="PF05506"/>
    </source>
</evidence>
<feature type="domain" description="Bacterial phospholipase C C-terminal" evidence="3">
    <location>
        <begin position="613"/>
        <end position="683"/>
    </location>
</feature>
<protein>
    <submittedName>
        <fullName evidence="4">Phospholipase C</fullName>
        <ecNumber evidence="4">3.1.4.3</ecNumber>
    </submittedName>
</protein>
<organism evidence="4 5">
    <name type="scientific">Granulicella aggregans</name>
    <dbReference type="NCBI Taxonomy" id="474949"/>
    <lineage>
        <taxon>Bacteria</taxon>
        <taxon>Pseudomonadati</taxon>
        <taxon>Acidobacteriota</taxon>
        <taxon>Terriglobia</taxon>
        <taxon>Terriglobales</taxon>
        <taxon>Acidobacteriaceae</taxon>
        <taxon>Granulicella</taxon>
    </lineage>
</organism>
<dbReference type="InterPro" id="IPR017850">
    <property type="entry name" value="Alkaline_phosphatase_core_sf"/>
</dbReference>
<dbReference type="Gene3D" id="3.40.720.10">
    <property type="entry name" value="Alkaline Phosphatase, subunit A"/>
    <property type="match status" value="2"/>
</dbReference>
<keyword evidence="5" id="KW-1185">Reference proteome</keyword>
<dbReference type="InterPro" id="IPR007312">
    <property type="entry name" value="Phosphoesterase"/>
</dbReference>
<evidence type="ECO:0000256" key="1">
    <source>
        <dbReference type="ARBA" id="ARBA00022801"/>
    </source>
</evidence>
<accession>A0A7W7ZER5</accession>
<evidence type="ECO:0000256" key="2">
    <source>
        <dbReference type="SAM" id="MobiDB-lite"/>
    </source>
</evidence>
<evidence type="ECO:0000313" key="4">
    <source>
        <dbReference type="EMBL" id="MBB5058554.1"/>
    </source>
</evidence>
<dbReference type="NCBIfam" id="TIGR03396">
    <property type="entry name" value="PC_PLC"/>
    <property type="match status" value="1"/>
</dbReference>
<dbReference type="Proteomes" id="UP000540989">
    <property type="component" value="Unassembled WGS sequence"/>
</dbReference>
<dbReference type="InterPro" id="IPR017767">
    <property type="entry name" value="PC-PLC"/>
</dbReference>
<dbReference type="EMBL" id="JACHIP010000004">
    <property type="protein sequence ID" value="MBB5058554.1"/>
    <property type="molecule type" value="Genomic_DNA"/>
</dbReference>
<dbReference type="PANTHER" id="PTHR31956:SF1">
    <property type="entry name" value="NON-SPECIFIC PHOSPHOLIPASE C1"/>
    <property type="match status" value="1"/>
</dbReference>
<dbReference type="AlphaFoldDB" id="A0A7W7ZER5"/>
<dbReference type="CDD" id="cd16014">
    <property type="entry name" value="PLC"/>
    <property type="match status" value="1"/>
</dbReference>
<dbReference type="Pfam" id="PF05506">
    <property type="entry name" value="PLipase_C_C"/>
    <property type="match status" value="2"/>
</dbReference>
<keyword evidence="1 4" id="KW-0378">Hydrolase</keyword>
<dbReference type="PANTHER" id="PTHR31956">
    <property type="entry name" value="NON-SPECIFIC PHOSPHOLIPASE C4-RELATED"/>
    <property type="match status" value="1"/>
</dbReference>
<comment type="caution">
    <text evidence="4">The sequence shown here is derived from an EMBL/GenBank/DDBJ whole genome shotgun (WGS) entry which is preliminary data.</text>
</comment>
<reference evidence="4 5" key="1">
    <citation type="submission" date="2020-08" db="EMBL/GenBank/DDBJ databases">
        <title>Genomic Encyclopedia of Type Strains, Phase IV (KMG-V): Genome sequencing to study the core and pangenomes of soil and plant-associated prokaryotes.</title>
        <authorList>
            <person name="Whitman W."/>
        </authorList>
    </citation>
    <scope>NUCLEOTIDE SEQUENCE [LARGE SCALE GENOMIC DNA]</scope>
    <source>
        <strain evidence="4 5">M8UP14</strain>
    </source>
</reference>
<proteinExistence type="predicted"/>
<feature type="domain" description="Bacterial phospholipase C C-terminal" evidence="3">
    <location>
        <begin position="508"/>
        <end position="594"/>
    </location>
</feature>
<name>A0A7W7ZER5_9BACT</name>
<dbReference type="GO" id="GO:0016042">
    <property type="term" value="P:lipid catabolic process"/>
    <property type="evidence" value="ECO:0007669"/>
    <property type="project" value="InterPro"/>
</dbReference>
<dbReference type="Pfam" id="PF04185">
    <property type="entry name" value="Phosphoesterase"/>
    <property type="match status" value="1"/>
</dbReference>
<dbReference type="GO" id="GO:0034480">
    <property type="term" value="F:phosphatidylcholine phospholipase C activity"/>
    <property type="evidence" value="ECO:0007669"/>
    <property type="project" value="UniProtKB-EC"/>
</dbReference>
<evidence type="ECO:0000313" key="5">
    <source>
        <dbReference type="Proteomes" id="UP000540989"/>
    </source>
</evidence>
<sequence length="702" mass="77111">MSASSMGLSMLSPSIARALNIPAKRVTGTIQDVQHVVILMQENRSFDHYFGSLRGVRGFADPRPARMPGGNSVWHQPVATNFTKHYQARGLTPGVEHVLPFYLNPRLTTEYQAGTDHGWSSGHQAWNNGHWNRWVNAKQDTLTMGHLKREDVSFHYALADAFTVCDSYFCSIHANTAPNRIALWSGTIDPANRLGVKPNGPGIEERGEKNGYTWTTYPERLEKANVSWKVYQGGSGEPGTPTDNYTDNSLEFFSNFQVAEGAKPDSSLVQKGVSTNTLRDFRNDVVTGHLPQVSWIVAPYKYCEHPEASPTDGAHYISLVLDALTASPEVWSNTVFLINYDENDGLFDHVVPPMPPVPAGRNKNGLVSAGLTESLRDELLDVDHIDHTFDSKLPEADLAGLQPVGLGPRVPMLVISPWSTGGWVCSQVFDHTSVLQFLEARFGVSEPNISQWRRSVCGDLTSAFDFTHKPATGRVFSLKPPQAVLSQHQPYQVPVVQAMPEQEPGVRPARALPYEFYVDCQVDHSARSVELSLVNQGKAGAAFYVYREDQPNQEPRRYTVASGDTLSDLWTTAVDAPYCLIVQGPNGAHCEASGSHESGTELEAKLRGVHGKRSCTVALENKGSQPAVVTIHDRYGKAAPRTLTLQPHQSLDIPHDASASQGWFDLSVTVQTEPGLLRRFAGHIEDGRPSSSDPGYGDTRLA</sequence>
<dbReference type="InterPro" id="IPR008475">
    <property type="entry name" value="PLipase_C_C"/>
</dbReference>
<dbReference type="RefSeq" id="WP_246409159.1">
    <property type="nucleotide sequence ID" value="NZ_JACHIP010000004.1"/>
</dbReference>
<gene>
    <name evidence="4" type="ORF">HDF16_003268</name>
</gene>